<reference evidence="1 2" key="1">
    <citation type="journal article" date="2005" name="Genome Res.">
        <title>Complete genome sequence of the hyperthermophilic archaeon Thermococcus kodakaraensis KOD1 and comparison with Pyrococcus genomes.</title>
        <authorList>
            <person name="Fukui T."/>
            <person name="Atomi H."/>
            <person name="Kanai T."/>
            <person name="Matsumi R."/>
            <person name="Fujiwara S."/>
            <person name="Imanaka T."/>
        </authorList>
    </citation>
    <scope>NUCLEOTIDE SEQUENCE [LARGE SCALE GENOMIC DNA]</scope>
    <source>
        <strain evidence="2">ATCC BAA-918 / JCM 12380 / KOD1</strain>
    </source>
</reference>
<dbReference type="Proteomes" id="UP000000536">
    <property type="component" value="Chromosome"/>
</dbReference>
<dbReference type="eggNOG" id="arCOG10084">
    <property type="taxonomic scope" value="Archaea"/>
</dbReference>
<dbReference type="EMBL" id="AP006878">
    <property type="protein sequence ID" value="BAD84744.1"/>
    <property type="molecule type" value="Genomic_DNA"/>
</dbReference>
<dbReference type="AlphaFoldDB" id="Q5JF44"/>
<keyword evidence="2" id="KW-1185">Reference proteome</keyword>
<evidence type="ECO:0000313" key="1">
    <source>
        <dbReference type="EMBL" id="BAD84744.1"/>
    </source>
</evidence>
<dbReference type="STRING" id="69014.TK0555"/>
<evidence type="ECO:0000313" key="2">
    <source>
        <dbReference type="Proteomes" id="UP000000536"/>
    </source>
</evidence>
<dbReference type="EnsemblBacteria" id="BAD84744">
    <property type="protein sequence ID" value="BAD84744"/>
    <property type="gene ID" value="TK0555"/>
</dbReference>
<dbReference type="KEGG" id="tko:TK0555"/>
<dbReference type="InParanoid" id="Q5JF44"/>
<dbReference type="OrthoDB" id="102547at2157"/>
<dbReference type="GeneID" id="78447069"/>
<gene>
    <name evidence="1" type="ordered locus">TK0555</name>
</gene>
<protein>
    <submittedName>
        <fullName evidence="1">Uncharacterized protein</fullName>
    </submittedName>
</protein>
<sequence>MIVRGRILGAGVVAPFEVRKDERGLYVRVELPDKLFEHSIDCPCLEPLEFLGLLLPALEEELGEVKGVFVEKVEKEKHHSLLKSFLRFLSKGGHTTP</sequence>
<proteinExistence type="predicted"/>
<organism evidence="1 2">
    <name type="scientific">Thermococcus kodakarensis (strain ATCC BAA-918 / JCM 12380 / KOD1)</name>
    <name type="common">Pyrococcus kodakaraensis (strain KOD1)</name>
    <dbReference type="NCBI Taxonomy" id="69014"/>
    <lineage>
        <taxon>Archaea</taxon>
        <taxon>Methanobacteriati</taxon>
        <taxon>Methanobacteriota</taxon>
        <taxon>Thermococci</taxon>
        <taxon>Thermococcales</taxon>
        <taxon>Thermococcaceae</taxon>
        <taxon>Thermococcus</taxon>
    </lineage>
</organism>
<name>Q5JF44_THEKO</name>
<dbReference type="HOGENOM" id="CLU_2353368_0_0_2"/>
<accession>Q5JF44</accession>
<dbReference type="RefSeq" id="WP_011249510.1">
    <property type="nucleotide sequence ID" value="NC_006624.1"/>
</dbReference>